<dbReference type="RefSeq" id="XP_025401794.1">
    <property type="nucleotide sequence ID" value="XM_025540143.1"/>
</dbReference>
<keyword evidence="1" id="KW-0560">Oxidoreductase</keyword>
<evidence type="ECO:0000313" key="4">
    <source>
        <dbReference type="Proteomes" id="UP000247233"/>
    </source>
</evidence>
<dbReference type="Gene3D" id="3.40.50.720">
    <property type="entry name" value="NAD(P)-binding Rossmann-like Domain"/>
    <property type="match status" value="1"/>
</dbReference>
<dbReference type="PANTHER" id="PTHR11011">
    <property type="entry name" value="MALE STERILITY PROTEIN 2-RELATED"/>
    <property type="match status" value="1"/>
</dbReference>
<dbReference type="Pfam" id="PF07993">
    <property type="entry name" value="NAD_binding_4"/>
    <property type="match status" value="1"/>
</dbReference>
<dbReference type="GO" id="GO:0005777">
    <property type="term" value="C:peroxisome"/>
    <property type="evidence" value="ECO:0007669"/>
    <property type="project" value="TreeGrafter"/>
</dbReference>
<comment type="caution">
    <text evidence="3">The sequence shown here is derived from an EMBL/GenBank/DDBJ whole genome shotgun (WGS) entry which is preliminary data.</text>
</comment>
<keyword evidence="4" id="KW-1185">Reference proteome</keyword>
<dbReference type="InterPro" id="IPR013120">
    <property type="entry name" value="FAR_NAD-bd"/>
</dbReference>
<keyword evidence="1" id="KW-0443">Lipid metabolism</keyword>
<dbReference type="AlphaFoldDB" id="A0A317WTJ4"/>
<sequence>MTPYTKHTVLLTGSTGSLGGCLLYKLTLQLPCPKIYVLIRTTPAIAQSKWHKTMPSHAPAMLQTNKIHYVAGDIRQPNFGIDPGTLRELQEQVTLVIHAAAKIKLDAWVVEAIENNCLPALELASMAGRFRRLRLFVQISTAYVNSFLEDGWVGERLYTTLTVTLDPVPDPEEELTTILTTSTSPNTPLFSSTYTQAKHLMERLLLSRHPTLPLLLLRPTIFGPALRTPYPLYGPEDSTPLRKFATLFFSDLHGTQTWHAASGHTSGANILDEIPVDFVANGCLLHAAALTTGIVHIGSQLYVPITFDDVLELIRKHAPPEVRGLLPKVVFVQDRAVEQSFLAELVKVGTRHWVFDCGRSYWVLGVGGGLGFQACVGEAERLNRWRVEQVVEK</sequence>
<dbReference type="OrthoDB" id="429813at2759"/>
<dbReference type="EC" id="1.2.1.84" evidence="1"/>
<comment type="catalytic activity">
    <reaction evidence="1">
        <text>a long-chain fatty acyl-CoA + 2 NADPH + 2 H(+) = a long-chain primary fatty alcohol + 2 NADP(+) + CoA</text>
        <dbReference type="Rhea" id="RHEA:52716"/>
        <dbReference type="ChEBI" id="CHEBI:15378"/>
        <dbReference type="ChEBI" id="CHEBI:57287"/>
        <dbReference type="ChEBI" id="CHEBI:57783"/>
        <dbReference type="ChEBI" id="CHEBI:58349"/>
        <dbReference type="ChEBI" id="CHEBI:77396"/>
        <dbReference type="ChEBI" id="CHEBI:83139"/>
        <dbReference type="EC" id="1.2.1.84"/>
    </reaction>
</comment>
<evidence type="ECO:0000313" key="3">
    <source>
        <dbReference type="EMBL" id="PWY88258.1"/>
    </source>
</evidence>
<dbReference type="PANTHER" id="PTHR11011:SF45">
    <property type="entry name" value="FATTY ACYL-COA REDUCTASE CG8306-RELATED"/>
    <property type="match status" value="1"/>
</dbReference>
<evidence type="ECO:0000259" key="2">
    <source>
        <dbReference type="Pfam" id="PF07993"/>
    </source>
</evidence>
<proteinExistence type="inferred from homology"/>
<gene>
    <name evidence="3" type="ORF">BO70DRAFT_309851</name>
</gene>
<dbReference type="Proteomes" id="UP000247233">
    <property type="component" value="Unassembled WGS sequence"/>
</dbReference>
<dbReference type="GO" id="GO:0102965">
    <property type="term" value="F:alcohol-forming long-chain fatty acyl-CoA reductase activity"/>
    <property type="evidence" value="ECO:0007669"/>
    <property type="project" value="UniProtKB-EC"/>
</dbReference>
<dbReference type="EMBL" id="MSFL01000005">
    <property type="protein sequence ID" value="PWY88258.1"/>
    <property type="molecule type" value="Genomic_DNA"/>
</dbReference>
<evidence type="ECO:0000256" key="1">
    <source>
        <dbReference type="RuleBase" id="RU363097"/>
    </source>
</evidence>
<dbReference type="GO" id="GO:0080019">
    <property type="term" value="F:alcohol-forming very long-chain fatty acyl-CoA reductase activity"/>
    <property type="evidence" value="ECO:0007669"/>
    <property type="project" value="InterPro"/>
</dbReference>
<feature type="domain" description="Thioester reductase (TE)" evidence="2">
    <location>
        <begin position="11"/>
        <end position="281"/>
    </location>
</feature>
<dbReference type="SUPFAM" id="SSF51735">
    <property type="entry name" value="NAD(P)-binding Rossmann-fold domains"/>
    <property type="match status" value="1"/>
</dbReference>
<dbReference type="VEuPathDB" id="FungiDB:BO70DRAFT_309851"/>
<dbReference type="InterPro" id="IPR026055">
    <property type="entry name" value="FAR"/>
</dbReference>
<protein>
    <recommendedName>
        <fullName evidence="1">Fatty acyl-CoA reductase</fullName>
        <ecNumber evidence="1">1.2.1.84</ecNumber>
    </recommendedName>
</protein>
<reference evidence="3 4" key="1">
    <citation type="submission" date="2016-12" db="EMBL/GenBank/DDBJ databases">
        <title>The genomes of Aspergillus section Nigri reveals drivers in fungal speciation.</title>
        <authorList>
            <consortium name="DOE Joint Genome Institute"/>
            <person name="Vesth T.C."/>
            <person name="Nybo J."/>
            <person name="Theobald S."/>
            <person name="Brandl J."/>
            <person name="Frisvad J.C."/>
            <person name="Nielsen K.F."/>
            <person name="Lyhne E.K."/>
            <person name="Kogle M.E."/>
            <person name="Kuo A."/>
            <person name="Riley R."/>
            <person name="Clum A."/>
            <person name="Nolan M."/>
            <person name="Lipzen A."/>
            <person name="Salamov A."/>
            <person name="Henrissat B."/>
            <person name="Wiebenga A."/>
            <person name="De Vries R.P."/>
            <person name="Grigoriev I.V."/>
            <person name="Mortensen U.H."/>
            <person name="Andersen M.R."/>
            <person name="Baker S.E."/>
        </authorList>
    </citation>
    <scope>NUCLEOTIDE SEQUENCE [LARGE SCALE GENOMIC DNA]</scope>
    <source>
        <strain evidence="3 4">CBS 117.55</strain>
    </source>
</reference>
<organism evidence="3 4">
    <name type="scientific">Aspergillus heteromorphus CBS 117.55</name>
    <dbReference type="NCBI Taxonomy" id="1448321"/>
    <lineage>
        <taxon>Eukaryota</taxon>
        <taxon>Fungi</taxon>
        <taxon>Dikarya</taxon>
        <taxon>Ascomycota</taxon>
        <taxon>Pezizomycotina</taxon>
        <taxon>Eurotiomycetes</taxon>
        <taxon>Eurotiomycetidae</taxon>
        <taxon>Eurotiales</taxon>
        <taxon>Aspergillaceae</taxon>
        <taxon>Aspergillus</taxon>
        <taxon>Aspergillus subgen. Circumdati</taxon>
    </lineage>
</organism>
<dbReference type="STRING" id="1448321.A0A317WTJ4"/>
<comment type="similarity">
    <text evidence="1">Belongs to the fatty acyl-CoA reductase family.</text>
</comment>
<dbReference type="GO" id="GO:0035336">
    <property type="term" value="P:long-chain fatty-acyl-CoA metabolic process"/>
    <property type="evidence" value="ECO:0007669"/>
    <property type="project" value="TreeGrafter"/>
</dbReference>
<keyword evidence="1" id="KW-0444">Lipid biosynthesis</keyword>
<dbReference type="InterPro" id="IPR036291">
    <property type="entry name" value="NAD(P)-bd_dom_sf"/>
</dbReference>
<comment type="function">
    <text evidence="1">Catalyzes the reduction of fatty acyl-CoA to fatty alcohols.</text>
</comment>
<name>A0A317WTJ4_9EURO</name>
<feature type="non-terminal residue" evidence="3">
    <location>
        <position position="393"/>
    </location>
</feature>
<dbReference type="GeneID" id="37062380"/>
<accession>A0A317WTJ4</accession>
<keyword evidence="1" id="KW-0521">NADP</keyword>
<dbReference type="PROSITE" id="PS51257">
    <property type="entry name" value="PROKAR_LIPOPROTEIN"/>
    <property type="match status" value="1"/>
</dbReference>